<reference evidence="4 5" key="1">
    <citation type="journal article" date="2019" name="Int. J. Syst. Evol. Microbiol.">
        <title>The Global Catalogue of Microorganisms (GCM) 10K type strain sequencing project: providing services to taxonomists for standard genome sequencing and annotation.</title>
        <authorList>
            <consortium name="The Broad Institute Genomics Platform"/>
            <consortium name="The Broad Institute Genome Sequencing Center for Infectious Disease"/>
            <person name="Wu L."/>
            <person name="Ma J."/>
        </authorList>
    </citation>
    <scope>NUCLEOTIDE SEQUENCE [LARGE SCALE GENOMIC DNA]</scope>
    <source>
        <strain evidence="4 5">WLHS5</strain>
    </source>
</reference>
<comment type="caution">
    <text evidence="4">The sequence shown here is derived from an EMBL/GenBank/DDBJ whole genome shotgun (WGS) entry which is preliminary data.</text>
</comment>
<dbReference type="EMBL" id="JBHSFA010000002">
    <property type="protein sequence ID" value="MFC4541431.1"/>
    <property type="molecule type" value="Genomic_DNA"/>
</dbReference>
<feature type="compositionally biased region" description="Basic and acidic residues" evidence="1">
    <location>
        <begin position="155"/>
        <end position="168"/>
    </location>
</feature>
<dbReference type="Pfam" id="PF26270">
    <property type="entry name" value="DUF8073_C"/>
    <property type="match status" value="1"/>
</dbReference>
<protein>
    <submittedName>
        <fullName evidence="4">Uncharacterized protein</fullName>
    </submittedName>
</protein>
<evidence type="ECO:0000259" key="3">
    <source>
        <dbReference type="Pfam" id="PF26271"/>
    </source>
</evidence>
<dbReference type="RefSeq" id="WP_250139560.1">
    <property type="nucleotide sequence ID" value="NZ_JALIQP010000001.1"/>
</dbReference>
<evidence type="ECO:0000313" key="5">
    <source>
        <dbReference type="Proteomes" id="UP001595898"/>
    </source>
</evidence>
<evidence type="ECO:0000256" key="1">
    <source>
        <dbReference type="SAM" id="MobiDB-lite"/>
    </source>
</evidence>
<proteinExistence type="predicted"/>
<dbReference type="Proteomes" id="UP001595898">
    <property type="component" value="Unassembled WGS sequence"/>
</dbReference>
<sequence length="315" mass="33116">MVVSAAIGEFAGILADLEQLHDVRSVAIPDTDAHADEVIACVEIEVPIVDDDSVTDDVTIEATDTELTDGAVEVTLEFSIPTTSDESRLDGTAVDSLAGGETPGGTADAGNGQAAYKDPDALRAVYEEYDSFPAMTAALGVDVTSETVRRYMVKHDIHEPEGGDRGGSDRANATDAGDDRTTDGEPPTTDSETTGDDAEGDDESPTGPPADSAFGDRSIAEILANADGEEDDPLVTDGVGVPRDLTVASLTEILDRSRTVSEVARALDLEYEQTRRVLNELGGIGFVTGRLGDSRDDVTVSEVARRVRDERATGE</sequence>
<keyword evidence="5" id="KW-1185">Reference proteome</keyword>
<organism evidence="4 5">
    <name type="scientific">Halosolutus amylolyticus</name>
    <dbReference type="NCBI Taxonomy" id="2932267"/>
    <lineage>
        <taxon>Archaea</taxon>
        <taxon>Methanobacteriati</taxon>
        <taxon>Methanobacteriota</taxon>
        <taxon>Stenosarchaea group</taxon>
        <taxon>Halobacteria</taxon>
        <taxon>Halobacteriales</taxon>
        <taxon>Natrialbaceae</taxon>
        <taxon>Halosolutus</taxon>
    </lineage>
</organism>
<feature type="region of interest" description="Disordered" evidence="1">
    <location>
        <begin position="155"/>
        <end position="215"/>
    </location>
</feature>
<dbReference type="InterPro" id="IPR058809">
    <property type="entry name" value="DUF8073_M"/>
</dbReference>
<dbReference type="InterPro" id="IPR058810">
    <property type="entry name" value="DUF8073_C"/>
</dbReference>
<evidence type="ECO:0000313" key="4">
    <source>
        <dbReference type="EMBL" id="MFC4541431.1"/>
    </source>
</evidence>
<gene>
    <name evidence="4" type="ORF">ACFO5R_05765</name>
</gene>
<dbReference type="Pfam" id="PF26271">
    <property type="entry name" value="DUF8073_M"/>
    <property type="match status" value="1"/>
</dbReference>
<dbReference type="AlphaFoldDB" id="A0ABD5PLE3"/>
<feature type="compositionally biased region" description="Acidic residues" evidence="1">
    <location>
        <begin position="193"/>
        <end position="204"/>
    </location>
</feature>
<name>A0ABD5PLE3_9EURY</name>
<evidence type="ECO:0000259" key="2">
    <source>
        <dbReference type="Pfam" id="PF26270"/>
    </source>
</evidence>
<feature type="domain" description="DUF8073" evidence="2">
    <location>
        <begin position="249"/>
        <end position="309"/>
    </location>
</feature>
<feature type="domain" description="DUF8073" evidence="3">
    <location>
        <begin position="116"/>
        <end position="156"/>
    </location>
</feature>
<feature type="region of interest" description="Disordered" evidence="1">
    <location>
        <begin position="82"/>
        <end position="114"/>
    </location>
</feature>
<accession>A0ABD5PLE3</accession>